<sequence>MMRIIMGLVLAGALAACGADGEPWTPTMSTTIGMGSGGVYTSGNVGVHKGPVSINVGRGCGRNGCW</sequence>
<dbReference type="AlphaFoldDB" id="A0A4U7N9K2"/>
<dbReference type="EMBL" id="SULI01000001">
    <property type="protein sequence ID" value="TKZ22407.1"/>
    <property type="molecule type" value="Genomic_DNA"/>
</dbReference>
<evidence type="ECO:0008006" key="4">
    <source>
        <dbReference type="Google" id="ProtNLM"/>
    </source>
</evidence>
<reference evidence="2 3" key="1">
    <citation type="submission" date="2019-04" db="EMBL/GenBank/DDBJ databases">
        <title>Genome sequence of Pelagicola litoralis CL-ES2.</title>
        <authorList>
            <person name="Cao J."/>
        </authorList>
    </citation>
    <scope>NUCLEOTIDE SEQUENCE [LARGE SCALE GENOMIC DNA]</scope>
    <source>
        <strain evidence="2 3">CL-ES2</strain>
    </source>
</reference>
<evidence type="ECO:0000256" key="1">
    <source>
        <dbReference type="SAM" id="SignalP"/>
    </source>
</evidence>
<accession>A0A4U7N9K2</accession>
<keyword evidence="1" id="KW-0732">Signal</keyword>
<dbReference type="Proteomes" id="UP000306575">
    <property type="component" value="Unassembled WGS sequence"/>
</dbReference>
<keyword evidence="3" id="KW-1185">Reference proteome</keyword>
<proteinExistence type="predicted"/>
<name>A0A4U7N9K2_9RHOB</name>
<dbReference type="PROSITE" id="PS51257">
    <property type="entry name" value="PROKAR_LIPOPROTEIN"/>
    <property type="match status" value="1"/>
</dbReference>
<organism evidence="2 3">
    <name type="scientific">Shimia litoralis</name>
    <dbReference type="NCBI Taxonomy" id="420403"/>
    <lineage>
        <taxon>Bacteria</taxon>
        <taxon>Pseudomonadati</taxon>
        <taxon>Pseudomonadota</taxon>
        <taxon>Alphaproteobacteria</taxon>
        <taxon>Rhodobacterales</taxon>
        <taxon>Roseobacteraceae</taxon>
    </lineage>
</organism>
<feature type="chain" id="PRO_5020425371" description="Argininosuccinate lyase" evidence="1">
    <location>
        <begin position="19"/>
        <end position="66"/>
    </location>
</feature>
<gene>
    <name evidence="2" type="ORF">FAP39_00615</name>
</gene>
<evidence type="ECO:0000313" key="3">
    <source>
        <dbReference type="Proteomes" id="UP000306575"/>
    </source>
</evidence>
<dbReference type="RefSeq" id="WP_138014424.1">
    <property type="nucleotide sequence ID" value="NZ_SULI01000001.1"/>
</dbReference>
<evidence type="ECO:0000313" key="2">
    <source>
        <dbReference type="EMBL" id="TKZ22407.1"/>
    </source>
</evidence>
<protein>
    <recommendedName>
        <fullName evidence="4">Argininosuccinate lyase</fullName>
    </recommendedName>
</protein>
<comment type="caution">
    <text evidence="2">The sequence shown here is derived from an EMBL/GenBank/DDBJ whole genome shotgun (WGS) entry which is preliminary data.</text>
</comment>
<feature type="signal peptide" evidence="1">
    <location>
        <begin position="1"/>
        <end position="18"/>
    </location>
</feature>